<dbReference type="InterPro" id="IPR023696">
    <property type="entry name" value="Ureohydrolase_dom_sf"/>
</dbReference>
<proteinExistence type="inferred from homology"/>
<evidence type="ECO:0000256" key="1">
    <source>
        <dbReference type="ARBA" id="ARBA00005947"/>
    </source>
</evidence>
<dbReference type="AlphaFoldDB" id="A0A345ZVL9"/>
<accession>A0A345ZVL9</accession>
<dbReference type="GO" id="GO:0040029">
    <property type="term" value="P:epigenetic regulation of gene expression"/>
    <property type="evidence" value="ECO:0007669"/>
    <property type="project" value="TreeGrafter"/>
</dbReference>
<dbReference type="CDD" id="cd11599">
    <property type="entry name" value="HDAC_classII_2"/>
    <property type="match status" value="1"/>
</dbReference>
<name>A0A345ZVL9_9HYPH</name>
<keyword evidence="4" id="KW-1185">Reference proteome</keyword>
<dbReference type="PANTHER" id="PTHR10625">
    <property type="entry name" value="HISTONE DEACETYLASE HDAC1-RELATED"/>
    <property type="match status" value="1"/>
</dbReference>
<dbReference type="Gene3D" id="3.40.800.20">
    <property type="entry name" value="Histone deacetylase domain"/>
    <property type="match status" value="1"/>
</dbReference>
<dbReference type="RefSeq" id="WP_115691126.1">
    <property type="nucleotide sequence ID" value="NZ_CP031417.1"/>
</dbReference>
<evidence type="ECO:0000259" key="2">
    <source>
        <dbReference type="Pfam" id="PF00850"/>
    </source>
</evidence>
<dbReference type="PANTHER" id="PTHR10625:SF10">
    <property type="entry name" value="HISTONE DEACETYLASE HDAC1"/>
    <property type="match status" value="1"/>
</dbReference>
<dbReference type="InterPro" id="IPR023801">
    <property type="entry name" value="His_deacetylse_dom"/>
</dbReference>
<sequence length="309" mass="33639">MSTLLISHAACLNHLTPAGHPERPDRLRAIERALEDERFQSLAREQAPMAEAEFIALAHPMEYIEEIRRASPSEGMVRLDADTSMSPGTFEAALRGAGGAVMAVDEVMSGRVPNAFVAVRPPGHHAETARPMGFCFFNNVAIAARHAQKKYGAERAAIVDFDVHHGNGSQDIFWSDKTVMYCSTHEMPLYPGTGAVSERGAFNTIVNAPLRAGDGGDQFRQAMEQSILPRLREFKPDILIISAGFDAHTRDPLANLNLVEADFTWVTQKLMEVADASCNGRIVSVLEGGYDLQGLSRSVAAHVTALMRG</sequence>
<reference evidence="3 4" key="1">
    <citation type="submission" date="2018-07" db="EMBL/GenBank/DDBJ databases">
        <authorList>
            <person name="Quirk P.G."/>
            <person name="Krulwich T.A."/>
        </authorList>
    </citation>
    <scope>NUCLEOTIDE SEQUENCE [LARGE SCALE GENOMIC DNA]</scope>
    <source>
        <strain evidence="3 4">CC-BB4</strain>
    </source>
</reference>
<evidence type="ECO:0000313" key="4">
    <source>
        <dbReference type="Proteomes" id="UP000254889"/>
    </source>
</evidence>
<organism evidence="3 4">
    <name type="scientific">Pseudolabrys taiwanensis</name>
    <dbReference type="NCBI Taxonomy" id="331696"/>
    <lineage>
        <taxon>Bacteria</taxon>
        <taxon>Pseudomonadati</taxon>
        <taxon>Pseudomonadota</taxon>
        <taxon>Alphaproteobacteria</taxon>
        <taxon>Hyphomicrobiales</taxon>
        <taxon>Xanthobacteraceae</taxon>
        <taxon>Pseudolabrys</taxon>
    </lineage>
</organism>
<dbReference type="Pfam" id="PF00850">
    <property type="entry name" value="Hist_deacetyl"/>
    <property type="match status" value="1"/>
</dbReference>
<dbReference type="GO" id="GO:0004407">
    <property type="term" value="F:histone deacetylase activity"/>
    <property type="evidence" value="ECO:0007669"/>
    <property type="project" value="TreeGrafter"/>
</dbReference>
<dbReference type="OrthoDB" id="9808367at2"/>
<dbReference type="EMBL" id="CP031417">
    <property type="protein sequence ID" value="AXK80966.1"/>
    <property type="molecule type" value="Genomic_DNA"/>
</dbReference>
<dbReference type="InterPro" id="IPR037138">
    <property type="entry name" value="His_deacetylse_dom_sf"/>
</dbReference>
<feature type="domain" description="Histone deacetylase" evidence="2">
    <location>
        <begin position="20"/>
        <end position="306"/>
    </location>
</feature>
<dbReference type="KEGG" id="ptaw:DW352_10850"/>
<dbReference type="SUPFAM" id="SSF52768">
    <property type="entry name" value="Arginase/deacetylase"/>
    <property type="match status" value="1"/>
</dbReference>
<evidence type="ECO:0000313" key="3">
    <source>
        <dbReference type="EMBL" id="AXK80966.1"/>
    </source>
</evidence>
<dbReference type="PRINTS" id="PR01270">
    <property type="entry name" value="HDASUPER"/>
</dbReference>
<comment type="similarity">
    <text evidence="1">Belongs to the histone deacetylase family.</text>
</comment>
<dbReference type="Proteomes" id="UP000254889">
    <property type="component" value="Chromosome"/>
</dbReference>
<gene>
    <name evidence="3" type="ORF">DW352_10850</name>
</gene>
<dbReference type="InterPro" id="IPR000286">
    <property type="entry name" value="HDACs"/>
</dbReference>
<protein>
    <submittedName>
        <fullName evidence="3">Histone deacetylase family protein</fullName>
    </submittedName>
</protein>